<dbReference type="Proteomes" id="UP001321542">
    <property type="component" value="Chromosome"/>
</dbReference>
<reference evidence="1 2" key="1">
    <citation type="journal article" date="2010" name="ChemBioChem">
        <title>Cloning and characterization of the biosynthetic gene cluster of 16-membered macrolide antibiotic FD-891: involvement of a dual functional cytochrome P450 monooxygenase catalyzing epoxidation and hydroxylation.</title>
        <authorList>
            <person name="Kudo F."/>
            <person name="Motegi A."/>
            <person name="Mizoue K."/>
            <person name="Eguchi T."/>
        </authorList>
    </citation>
    <scope>NUCLEOTIDE SEQUENCE [LARGE SCALE GENOMIC DNA]</scope>
    <source>
        <strain evidence="1 2">A-8890</strain>
    </source>
</reference>
<organism evidence="1 2">
    <name type="scientific">Streptomyces graminofaciens</name>
    <dbReference type="NCBI Taxonomy" id="68212"/>
    <lineage>
        <taxon>Bacteria</taxon>
        <taxon>Bacillati</taxon>
        <taxon>Actinomycetota</taxon>
        <taxon>Actinomycetes</taxon>
        <taxon>Kitasatosporales</taxon>
        <taxon>Streptomycetaceae</taxon>
        <taxon>Streptomyces</taxon>
    </lineage>
</organism>
<sequence>MVVGASLDQMVDYAMVPVVTAEFVVAAGGLHLHHAVADLQQRHAEGTAAEVDDHDCLIVPVHAVGEGGGGRLADDAQDVQPRDLAGLLGGLPLGVAEVRRDGDHRIGDLLAQVRLGVPLQLLQEPGTGPVFYVLPQGEAWFANSSIDLWLRTLHHYGLHVGVSETLSDPDDREDEALAELSMLADELKKIDSRAFDGYNGFIWAEFLDRRLW</sequence>
<name>A0ABN5V947_9ACTN</name>
<evidence type="ECO:0000313" key="2">
    <source>
        <dbReference type="Proteomes" id="UP001321542"/>
    </source>
</evidence>
<dbReference type="Pfam" id="PF10712">
    <property type="entry name" value="NAD-GH"/>
    <property type="match status" value="1"/>
</dbReference>
<dbReference type="InterPro" id="IPR019651">
    <property type="entry name" value="Glutamate_DH_NAD-spec"/>
</dbReference>
<reference evidence="1 2" key="2">
    <citation type="journal article" date="2023" name="ChemBioChem">
        <title>Acyltransferase Domain Exchange between Two Independent Type I Polyketide Synthases in the Same Producer Strain of Macrolide Antibiotics.</title>
        <authorList>
            <person name="Kudo F."/>
            <person name="Kishikawa K."/>
            <person name="Tsuboi K."/>
            <person name="Kido T."/>
            <person name="Usui T."/>
            <person name="Hashimoto J."/>
            <person name="Shin-Ya K."/>
            <person name="Miyanaga A."/>
            <person name="Eguchi T."/>
        </authorList>
    </citation>
    <scope>NUCLEOTIDE SEQUENCE [LARGE SCALE GENOMIC DNA]</scope>
    <source>
        <strain evidence="1 2">A-8890</strain>
    </source>
</reference>
<proteinExistence type="predicted"/>
<accession>A0ABN5V947</accession>
<dbReference type="EMBL" id="AP018448">
    <property type="protein sequence ID" value="BBC29798.1"/>
    <property type="molecule type" value="Genomic_DNA"/>
</dbReference>
<protein>
    <submittedName>
        <fullName evidence="1">Uncharacterized protein</fullName>
    </submittedName>
</protein>
<gene>
    <name evidence="1" type="ORF">SGFS_010920</name>
</gene>
<keyword evidence="2" id="KW-1185">Reference proteome</keyword>
<evidence type="ECO:0000313" key="1">
    <source>
        <dbReference type="EMBL" id="BBC29798.1"/>
    </source>
</evidence>